<organism evidence="1 2">
    <name type="scientific">Candidatus Merdivicinus excrementipullorum</name>
    <dbReference type="NCBI Taxonomy" id="2840867"/>
    <lineage>
        <taxon>Bacteria</taxon>
        <taxon>Bacillati</taxon>
        <taxon>Bacillota</taxon>
        <taxon>Clostridia</taxon>
        <taxon>Eubacteriales</taxon>
        <taxon>Oscillospiraceae</taxon>
        <taxon>Oscillospiraceae incertae sedis</taxon>
        <taxon>Candidatus Merdivicinus</taxon>
    </lineage>
</organism>
<dbReference type="AlphaFoldDB" id="A0A9D1K0F4"/>
<accession>A0A9D1K0F4</accession>
<reference evidence="1" key="2">
    <citation type="journal article" date="2021" name="PeerJ">
        <title>Extensive microbial diversity within the chicken gut microbiome revealed by metagenomics and culture.</title>
        <authorList>
            <person name="Gilroy R."/>
            <person name="Ravi A."/>
            <person name="Getino M."/>
            <person name="Pursley I."/>
            <person name="Horton D.L."/>
            <person name="Alikhan N.F."/>
            <person name="Baker D."/>
            <person name="Gharbi K."/>
            <person name="Hall N."/>
            <person name="Watson M."/>
            <person name="Adriaenssens E.M."/>
            <person name="Foster-Nyarko E."/>
            <person name="Jarju S."/>
            <person name="Secka A."/>
            <person name="Antonio M."/>
            <person name="Oren A."/>
            <person name="Chaudhuri R.R."/>
            <person name="La Ragione R."/>
            <person name="Hildebrand F."/>
            <person name="Pallen M.J."/>
        </authorList>
    </citation>
    <scope>NUCLEOTIDE SEQUENCE</scope>
    <source>
        <strain evidence="1">CHK199-13235</strain>
    </source>
</reference>
<name>A0A9D1K0F4_9FIRM</name>
<dbReference type="EMBL" id="DVJP01000050">
    <property type="protein sequence ID" value="HIS76717.1"/>
    <property type="molecule type" value="Genomic_DNA"/>
</dbReference>
<reference evidence="1" key="1">
    <citation type="submission" date="2020-10" db="EMBL/GenBank/DDBJ databases">
        <authorList>
            <person name="Gilroy R."/>
        </authorList>
    </citation>
    <scope>NUCLEOTIDE SEQUENCE</scope>
    <source>
        <strain evidence="1">CHK199-13235</strain>
    </source>
</reference>
<gene>
    <name evidence="1" type="ORF">IAB51_07885</name>
</gene>
<protein>
    <recommendedName>
        <fullName evidence="3">Alpha-L-fucosidase</fullName>
    </recommendedName>
</protein>
<comment type="caution">
    <text evidence="1">The sequence shown here is derived from an EMBL/GenBank/DDBJ whole genome shotgun (WGS) entry which is preliminary data.</text>
</comment>
<dbReference type="Proteomes" id="UP000824002">
    <property type="component" value="Unassembled WGS sequence"/>
</dbReference>
<dbReference type="Gene3D" id="3.20.20.80">
    <property type="entry name" value="Glycosidases"/>
    <property type="match status" value="1"/>
</dbReference>
<dbReference type="SUPFAM" id="SSF51445">
    <property type="entry name" value="(Trans)glycosidases"/>
    <property type="match status" value="1"/>
</dbReference>
<evidence type="ECO:0008006" key="3">
    <source>
        <dbReference type="Google" id="ProtNLM"/>
    </source>
</evidence>
<proteinExistence type="predicted"/>
<evidence type="ECO:0000313" key="1">
    <source>
        <dbReference type="EMBL" id="HIS76717.1"/>
    </source>
</evidence>
<sequence length="312" mass="35446">MNRQEWFNGKRWGMFTHYLPVPAGDGTGDFCSAEDWSRRIDAFDTELLAKHLHEVGADYFCITIGQNSGHYNAPNPVYDQLTGIVPSKCARRDLIHDIAVSLEPYGIDLWVYLPSGAPCADQQAMEKLEWEDKGNQPGNHSRLIPFQRKWEAVIREWSLRWGKEVKGWWFDGCYFPDDMYQFSDEPNFESFAAAARAGNPDAVLGFNRGLEYPFLIQSQSDDYTAGEVGEQLPIPSQKDLENLHGKKLHILSYLGQWWSGGQPRFPDELVIGYSKLILAKGGVITWDAPLEPDGGIPEAYRRQMKVLNEALK</sequence>
<dbReference type="InterPro" id="IPR017853">
    <property type="entry name" value="GH"/>
</dbReference>
<evidence type="ECO:0000313" key="2">
    <source>
        <dbReference type="Proteomes" id="UP000824002"/>
    </source>
</evidence>